<proteinExistence type="predicted"/>
<evidence type="ECO:0000313" key="1">
    <source>
        <dbReference type="EMBL" id="ASF41872.1"/>
    </source>
</evidence>
<dbReference type="KEGG" id="capn:CBG49_01525"/>
<dbReference type="RefSeq" id="WP_088593081.1">
    <property type="nucleotide sequence ID" value="NZ_CP022022.1"/>
</dbReference>
<dbReference type="EMBL" id="CP022022">
    <property type="protein sequence ID" value="ASF41872.1"/>
    <property type="molecule type" value="Genomic_DNA"/>
</dbReference>
<dbReference type="AlphaFoldDB" id="A0A1Z4BKT4"/>
<evidence type="ECO:0008006" key="3">
    <source>
        <dbReference type="Google" id="ProtNLM"/>
    </source>
</evidence>
<accession>A0A1Z4BKT4</accession>
<dbReference type="Proteomes" id="UP000197007">
    <property type="component" value="Chromosome"/>
</dbReference>
<keyword evidence="2" id="KW-1185">Reference proteome</keyword>
<protein>
    <recommendedName>
        <fullName evidence="3">DUF1963 domain-containing protein</fullName>
    </recommendedName>
</protein>
<sequence length="217" mass="25182">MSQDIFNDLFFVRNKSMSFQVSEKDTVLGSRIGGNEPIFFSEQRIRELNLTNHLYFMTISNDLIKEIDTEFSVFIPKKIEDTLYPKHNILCVGHPFSNRKEGISSFSNSNIVGRKLVIGNLQEDIEEIEDEEEEESFFESVYGNKIGGNPSLLQEEDYYFSNLKTNNFDFIFQFDESSYQKGQVKGNKPFLNGIIYFYGKINNHKISNIIVGFWQKG</sequence>
<organism evidence="1 2">
    <name type="scientific">Capnocytophaga endodontalis</name>
    <dbReference type="NCBI Taxonomy" id="2708117"/>
    <lineage>
        <taxon>Bacteria</taxon>
        <taxon>Pseudomonadati</taxon>
        <taxon>Bacteroidota</taxon>
        <taxon>Flavobacteriia</taxon>
        <taxon>Flavobacteriales</taxon>
        <taxon>Flavobacteriaceae</taxon>
        <taxon>Capnocytophaga</taxon>
    </lineage>
</organism>
<name>A0A1Z4BKT4_9FLAO</name>
<reference evidence="2" key="1">
    <citation type="submission" date="2017-06" db="EMBL/GenBank/DDBJ databases">
        <title>Complete genome sequence of Capnocytophaga sp. KCOM 1579 (=ChDC OS43) isolated from a human refractory periapical abscess lesion.</title>
        <authorList>
            <person name="Kook J.-K."/>
            <person name="Park S.-N."/>
            <person name="Lim Y.K."/>
            <person name="Roh H."/>
        </authorList>
    </citation>
    <scope>NUCLEOTIDE SEQUENCE [LARGE SCALE GENOMIC DNA]</scope>
    <source>
        <strain evidence="2">ChDC OS43</strain>
    </source>
</reference>
<gene>
    <name evidence="1" type="ORF">CBG49_01525</name>
</gene>
<evidence type="ECO:0000313" key="2">
    <source>
        <dbReference type="Proteomes" id="UP000197007"/>
    </source>
</evidence>